<dbReference type="EMBL" id="CP066681">
    <property type="protein sequence ID" value="QQG37199.1"/>
    <property type="molecule type" value="Genomic_DNA"/>
</dbReference>
<dbReference type="Pfam" id="PF03413">
    <property type="entry name" value="PepSY"/>
    <property type="match status" value="2"/>
</dbReference>
<dbReference type="Proteomes" id="UP000595362">
    <property type="component" value="Chromosome"/>
</dbReference>
<feature type="domain" description="PepSY" evidence="1">
    <location>
        <begin position="8"/>
        <end position="65"/>
    </location>
</feature>
<accession>A0A7T5R476</accession>
<evidence type="ECO:0000313" key="3">
    <source>
        <dbReference type="Proteomes" id="UP000595362"/>
    </source>
</evidence>
<sequence>MALAVPAVTLEQARAIALSQEPGEVIEVDKKSFSSGTVYEFEIRKDDGTVMEIEVDGGSGAIIERKIDRLGPDAKLPDALVSQAQAEDAAKKKIVEMKGNGARPAIKEVKYTLSDGKTAYEIDVKEGFTEYVVFVDATTGTVLSAEKED</sequence>
<gene>
    <name evidence="2" type="ORF">HYS17_05410</name>
</gene>
<evidence type="ECO:0000259" key="1">
    <source>
        <dbReference type="Pfam" id="PF03413"/>
    </source>
</evidence>
<protein>
    <submittedName>
        <fullName evidence="2">PepSY domain-containing protein</fullName>
    </submittedName>
</protein>
<dbReference type="InterPro" id="IPR025711">
    <property type="entry name" value="PepSY"/>
</dbReference>
<organism evidence="2 3">
    <name type="scientific">Micavibrio aeruginosavorus</name>
    <dbReference type="NCBI Taxonomy" id="349221"/>
    <lineage>
        <taxon>Bacteria</taxon>
        <taxon>Pseudomonadati</taxon>
        <taxon>Bdellovibrionota</taxon>
        <taxon>Bdellovibrionia</taxon>
        <taxon>Bdellovibrionales</taxon>
        <taxon>Pseudobdellovibrionaceae</taxon>
        <taxon>Micavibrio</taxon>
    </lineage>
</organism>
<reference evidence="2 3" key="1">
    <citation type="submission" date="2020-07" db="EMBL/GenBank/DDBJ databases">
        <title>Huge and variable diversity of episymbiotic CPR bacteria and DPANN archaea in groundwater ecosystems.</title>
        <authorList>
            <person name="He C.Y."/>
            <person name="Keren R."/>
            <person name="Whittaker M."/>
            <person name="Farag I.F."/>
            <person name="Doudna J."/>
            <person name="Cate J.H.D."/>
            <person name="Banfield J.F."/>
        </authorList>
    </citation>
    <scope>NUCLEOTIDE SEQUENCE [LARGE SCALE GENOMIC DNA]</scope>
    <source>
        <strain evidence="2">NC_groundwater_70_Ag_B-0.1um_54_66</strain>
    </source>
</reference>
<feature type="domain" description="PepSY" evidence="1">
    <location>
        <begin position="81"/>
        <end position="146"/>
    </location>
</feature>
<dbReference type="AlphaFoldDB" id="A0A7T5R476"/>
<evidence type="ECO:0000313" key="2">
    <source>
        <dbReference type="EMBL" id="QQG37199.1"/>
    </source>
</evidence>
<name>A0A7T5R476_9BACT</name>
<proteinExistence type="predicted"/>
<dbReference type="Gene3D" id="3.10.450.40">
    <property type="match status" value="2"/>
</dbReference>